<comment type="caution">
    <text evidence="5">The sequence shown here is derived from an EMBL/GenBank/DDBJ whole genome shotgun (WGS) entry which is preliminary data.</text>
</comment>
<dbReference type="AlphaFoldDB" id="A0A645H5R1"/>
<dbReference type="CDD" id="cd02570">
    <property type="entry name" value="PseudoU_synth_EcTruA"/>
    <property type="match status" value="1"/>
</dbReference>
<dbReference type="EC" id="5.4.99.12" evidence="5"/>
<organism evidence="5">
    <name type="scientific">bioreactor metagenome</name>
    <dbReference type="NCBI Taxonomy" id="1076179"/>
    <lineage>
        <taxon>unclassified sequences</taxon>
        <taxon>metagenomes</taxon>
        <taxon>ecological metagenomes</taxon>
    </lineage>
</organism>
<dbReference type="GO" id="GO:0160147">
    <property type="term" value="F:tRNA pseudouridine(38-40) synthase activity"/>
    <property type="evidence" value="ECO:0007669"/>
    <property type="project" value="UniProtKB-EC"/>
</dbReference>
<evidence type="ECO:0000256" key="3">
    <source>
        <dbReference type="ARBA" id="ARBA00023235"/>
    </source>
</evidence>
<sequence>MLTAPQIHEYLRAYLPQDISVTDVQPVPPLFHARLSATAKTYLYRIWNSPDPNPFLRKYSMQVPQPLDVAAMQTAATAFLGEHDFTAFSNAKGKKKSMVREIDTFTIGQDGPLLTLQVRGNGFLYNMVRKMVGALLQVGLGQLTAQGIAQLLANGERGGVTILADACGLYLADVEYETRPAGRAAPKT</sequence>
<evidence type="ECO:0000256" key="2">
    <source>
        <dbReference type="ARBA" id="ARBA00022694"/>
    </source>
</evidence>
<keyword evidence="3 5" id="KW-0413">Isomerase</keyword>
<evidence type="ECO:0000256" key="1">
    <source>
        <dbReference type="ARBA" id="ARBA00009375"/>
    </source>
</evidence>
<dbReference type="EMBL" id="VSSQ01083203">
    <property type="protein sequence ID" value="MPN31614.1"/>
    <property type="molecule type" value="Genomic_DNA"/>
</dbReference>
<evidence type="ECO:0000259" key="4">
    <source>
        <dbReference type="Pfam" id="PF01416"/>
    </source>
</evidence>
<dbReference type="Gene3D" id="3.30.70.660">
    <property type="entry name" value="Pseudouridine synthase I, catalytic domain, C-terminal subdomain"/>
    <property type="match status" value="1"/>
</dbReference>
<dbReference type="InterPro" id="IPR001406">
    <property type="entry name" value="PsdUridine_synth_TruA"/>
</dbReference>
<gene>
    <name evidence="5" type="primary">truA_61</name>
    <name evidence="5" type="ORF">SDC9_179088</name>
</gene>
<reference evidence="5" key="1">
    <citation type="submission" date="2019-08" db="EMBL/GenBank/DDBJ databases">
        <authorList>
            <person name="Kucharzyk K."/>
            <person name="Murdoch R.W."/>
            <person name="Higgins S."/>
            <person name="Loffler F."/>
        </authorList>
    </citation>
    <scope>NUCLEOTIDE SEQUENCE</scope>
</reference>
<dbReference type="InterPro" id="IPR020097">
    <property type="entry name" value="PsdUridine_synth_TruA_a/b_dom"/>
</dbReference>
<feature type="domain" description="Pseudouridine synthase I TruA alpha/beta" evidence="4">
    <location>
        <begin position="75"/>
        <end position="177"/>
    </location>
</feature>
<dbReference type="SUPFAM" id="SSF55120">
    <property type="entry name" value="Pseudouridine synthase"/>
    <property type="match status" value="1"/>
</dbReference>
<comment type="similarity">
    <text evidence="1">Belongs to the tRNA pseudouridine synthase TruA family.</text>
</comment>
<dbReference type="Pfam" id="PF01416">
    <property type="entry name" value="PseudoU_synth_1"/>
    <property type="match status" value="1"/>
</dbReference>
<keyword evidence="2" id="KW-0819">tRNA processing</keyword>
<name>A0A645H5R1_9ZZZZ</name>
<dbReference type="PANTHER" id="PTHR11142">
    <property type="entry name" value="PSEUDOURIDYLATE SYNTHASE"/>
    <property type="match status" value="1"/>
</dbReference>
<dbReference type="GO" id="GO:0031119">
    <property type="term" value="P:tRNA pseudouridine synthesis"/>
    <property type="evidence" value="ECO:0007669"/>
    <property type="project" value="TreeGrafter"/>
</dbReference>
<accession>A0A645H5R1</accession>
<proteinExistence type="inferred from homology"/>
<dbReference type="GO" id="GO:0003723">
    <property type="term" value="F:RNA binding"/>
    <property type="evidence" value="ECO:0007669"/>
    <property type="project" value="InterPro"/>
</dbReference>
<dbReference type="InterPro" id="IPR020103">
    <property type="entry name" value="PsdUridine_synth_cat_dom_sf"/>
</dbReference>
<protein>
    <submittedName>
        <fullName evidence="5">tRNA pseudouridine synthase A</fullName>
        <ecNumber evidence="5">5.4.99.12</ecNumber>
    </submittedName>
</protein>
<dbReference type="PANTHER" id="PTHR11142:SF22">
    <property type="entry name" value="TRNA PSEUDOURIDINE SYNTHASE A 2"/>
    <property type="match status" value="1"/>
</dbReference>
<evidence type="ECO:0000313" key="5">
    <source>
        <dbReference type="EMBL" id="MPN31614.1"/>
    </source>
</evidence>
<dbReference type="InterPro" id="IPR020095">
    <property type="entry name" value="PsdUridine_synth_TruA_C"/>
</dbReference>